<evidence type="ECO:0008006" key="5">
    <source>
        <dbReference type="Google" id="ProtNLM"/>
    </source>
</evidence>
<protein>
    <recommendedName>
        <fullName evidence="5">Glycine-rich protein</fullName>
    </recommendedName>
</protein>
<keyword evidence="2" id="KW-0732">Signal</keyword>
<evidence type="ECO:0000256" key="1">
    <source>
        <dbReference type="SAM" id="MobiDB-lite"/>
    </source>
</evidence>
<gene>
    <name evidence="3" type="ORF">FCM35_KLT22423</name>
</gene>
<keyword evidence="4" id="KW-1185">Reference proteome</keyword>
<feature type="chain" id="PRO_5032381919" description="Glycine-rich protein" evidence="2">
    <location>
        <begin position="24"/>
        <end position="151"/>
    </location>
</feature>
<dbReference type="Proteomes" id="UP000623129">
    <property type="component" value="Unassembled WGS sequence"/>
</dbReference>
<feature type="region of interest" description="Disordered" evidence="1">
    <location>
        <begin position="25"/>
        <end position="55"/>
    </location>
</feature>
<comment type="caution">
    <text evidence="3">The sequence shown here is derived from an EMBL/GenBank/DDBJ whole genome shotgun (WGS) entry which is preliminary data.</text>
</comment>
<evidence type="ECO:0000256" key="2">
    <source>
        <dbReference type="SAM" id="SignalP"/>
    </source>
</evidence>
<feature type="compositionally biased region" description="Polar residues" evidence="1">
    <location>
        <begin position="30"/>
        <end position="48"/>
    </location>
</feature>
<accession>A0A833QI67</accession>
<dbReference type="PANTHER" id="PTHR34789:SF1">
    <property type="entry name" value="EXPRESSED PROTEIN"/>
    <property type="match status" value="1"/>
</dbReference>
<name>A0A833QI67_9POAL</name>
<proteinExistence type="predicted"/>
<dbReference type="AlphaFoldDB" id="A0A833QI67"/>
<evidence type="ECO:0000313" key="4">
    <source>
        <dbReference type="Proteomes" id="UP000623129"/>
    </source>
</evidence>
<evidence type="ECO:0000313" key="3">
    <source>
        <dbReference type="EMBL" id="KAF3319759.1"/>
    </source>
</evidence>
<reference evidence="3" key="1">
    <citation type="submission" date="2020-01" db="EMBL/GenBank/DDBJ databases">
        <title>Genome sequence of Kobresia littledalei, the first chromosome-level genome in the family Cyperaceae.</title>
        <authorList>
            <person name="Qu G."/>
        </authorList>
    </citation>
    <scope>NUCLEOTIDE SEQUENCE</scope>
    <source>
        <strain evidence="3">C.B.Clarke</strain>
        <tissue evidence="3">Leaf</tissue>
    </source>
</reference>
<feature type="signal peptide" evidence="2">
    <location>
        <begin position="1"/>
        <end position="23"/>
    </location>
</feature>
<sequence length="151" mass="15401">MKSHSFSLLFFLLLLATATLSFATSRTTSKTQNPTTKPNPSHSTNPDTSVPGFDPAGGFSIPGFGNGNPFNVPGFAGGWGGGSSGPNGGHAYGGVVVPSVVCSDKGPCYKKRVTCPKKCFSSYSRSGKNYGAGGGGGGCTIDCKKRCIGYC</sequence>
<dbReference type="OrthoDB" id="1107388at2759"/>
<organism evidence="3 4">
    <name type="scientific">Carex littledalei</name>
    <dbReference type="NCBI Taxonomy" id="544730"/>
    <lineage>
        <taxon>Eukaryota</taxon>
        <taxon>Viridiplantae</taxon>
        <taxon>Streptophyta</taxon>
        <taxon>Embryophyta</taxon>
        <taxon>Tracheophyta</taxon>
        <taxon>Spermatophyta</taxon>
        <taxon>Magnoliopsida</taxon>
        <taxon>Liliopsida</taxon>
        <taxon>Poales</taxon>
        <taxon>Cyperaceae</taxon>
        <taxon>Cyperoideae</taxon>
        <taxon>Cariceae</taxon>
        <taxon>Carex</taxon>
        <taxon>Carex subgen. Euthyceras</taxon>
    </lineage>
</organism>
<dbReference type="EMBL" id="SWLB01000211">
    <property type="protein sequence ID" value="KAF3319759.1"/>
    <property type="molecule type" value="Genomic_DNA"/>
</dbReference>
<dbReference type="PANTHER" id="PTHR34789">
    <property type="entry name" value="EXPRESSED PROTEIN"/>
    <property type="match status" value="1"/>
</dbReference>